<evidence type="ECO:0000256" key="4">
    <source>
        <dbReference type="ARBA" id="ARBA00022692"/>
    </source>
</evidence>
<evidence type="ECO:0000313" key="14">
    <source>
        <dbReference type="Proteomes" id="UP001163336"/>
    </source>
</evidence>
<dbReference type="Gene3D" id="3.30.1330.60">
    <property type="entry name" value="OmpA-like domain"/>
    <property type="match status" value="1"/>
</dbReference>
<evidence type="ECO:0000256" key="6">
    <source>
        <dbReference type="ARBA" id="ARBA00023114"/>
    </source>
</evidence>
<evidence type="ECO:0000259" key="12">
    <source>
        <dbReference type="PROSITE" id="PS51123"/>
    </source>
</evidence>
<keyword evidence="8" id="KW-0998">Cell outer membrane</keyword>
<dbReference type="Proteomes" id="UP001163336">
    <property type="component" value="Chromosome"/>
</dbReference>
<dbReference type="InterPro" id="IPR011250">
    <property type="entry name" value="OMP/PagP_B-barrel"/>
</dbReference>
<keyword evidence="5" id="KW-0406">Ion transport</keyword>
<reference evidence="13" key="1">
    <citation type="submission" date="2022-11" db="EMBL/GenBank/DDBJ databases">
        <title>Isolation and characterization of PLA-degrading bacterium Massilia sp. from Antarctic soil.</title>
        <authorList>
            <person name="Sato K."/>
            <person name="Gomez-Fuentes C."/>
            <person name="Ahmad S.A."/>
            <person name="Zulkharnain A."/>
        </authorList>
    </citation>
    <scope>NUCLEOTIDE SEQUENCE</scope>
    <source>
        <strain evidence="13">N-3</strain>
    </source>
</reference>
<feature type="signal peptide" evidence="11">
    <location>
        <begin position="1"/>
        <end position="23"/>
    </location>
</feature>
<dbReference type="PANTHER" id="PTHR30329">
    <property type="entry name" value="STATOR ELEMENT OF FLAGELLAR MOTOR COMPLEX"/>
    <property type="match status" value="1"/>
</dbReference>
<keyword evidence="7 9" id="KW-0472">Membrane</keyword>
<dbReference type="InterPro" id="IPR006665">
    <property type="entry name" value="OmpA-like"/>
</dbReference>
<gene>
    <name evidence="13" type="ORF">MasN3_49410</name>
</gene>
<comment type="subcellular location">
    <subcellularLocation>
        <location evidence="1">Cell outer membrane</location>
        <topology evidence="1">Multi-pass membrane protein</topology>
    </subcellularLocation>
</comment>
<keyword evidence="6" id="KW-0626">Porin</keyword>
<evidence type="ECO:0000256" key="9">
    <source>
        <dbReference type="PROSITE-ProRule" id="PRU00473"/>
    </source>
</evidence>
<dbReference type="PRINTS" id="PR01021">
    <property type="entry name" value="OMPADOMAIN"/>
</dbReference>
<dbReference type="SUPFAM" id="SSF56925">
    <property type="entry name" value="OMPA-like"/>
    <property type="match status" value="1"/>
</dbReference>
<comment type="similarity">
    <text evidence="10">Belongs to the outer membrane OOP (TC 1.B.6) superfamily.</text>
</comment>
<protein>
    <recommendedName>
        <fullName evidence="12">OmpA-like domain-containing protein</fullName>
    </recommendedName>
</protein>
<evidence type="ECO:0000256" key="2">
    <source>
        <dbReference type="ARBA" id="ARBA00022448"/>
    </source>
</evidence>
<evidence type="ECO:0000256" key="7">
    <source>
        <dbReference type="ARBA" id="ARBA00023136"/>
    </source>
</evidence>
<dbReference type="PROSITE" id="PS51123">
    <property type="entry name" value="OMPA_2"/>
    <property type="match status" value="1"/>
</dbReference>
<evidence type="ECO:0000256" key="1">
    <source>
        <dbReference type="ARBA" id="ARBA00004571"/>
    </source>
</evidence>
<dbReference type="InterPro" id="IPR006664">
    <property type="entry name" value="OMP_bac"/>
</dbReference>
<dbReference type="PANTHER" id="PTHR30329:SF21">
    <property type="entry name" value="LIPOPROTEIN YIAD-RELATED"/>
    <property type="match status" value="1"/>
</dbReference>
<evidence type="ECO:0000256" key="10">
    <source>
        <dbReference type="RuleBase" id="RU003859"/>
    </source>
</evidence>
<proteinExistence type="inferred from homology"/>
<dbReference type="EMBL" id="AP026966">
    <property type="protein sequence ID" value="BDT61447.1"/>
    <property type="molecule type" value="Genomic_DNA"/>
</dbReference>
<keyword evidence="11" id="KW-0732">Signal</keyword>
<dbReference type="Pfam" id="PF00691">
    <property type="entry name" value="OmpA"/>
    <property type="match status" value="1"/>
</dbReference>
<accession>A0ABM8CDP5</accession>
<dbReference type="Pfam" id="PF01389">
    <property type="entry name" value="OmpA_membrane"/>
    <property type="match status" value="1"/>
</dbReference>
<sequence>MKASNKLAALIALACATMVNAHAAPQEAASQQSAQADSAYVNPDWANSAWYAGVGAGRSRADIDQSALQRTLNSNGSTLSSFNTDDRDVTWKLFVGKQLNRYFAIEAGYFELENFSFESWTNRGNLNGETKFRGVNLDLVGRLPLTERLTFLARGGVQYTRAKTHFNGSRLDAVTVANPPNEGRRHGKYGVGLEYALSETMALRGEVERYRVTDAVQNRGDIDTATVSLVWKFGRPAPVAYVAPAPVAAPEPAPAPAPVVAPAPAPEPVPTSEKVSIAAEALFDFDKAIVKPEGKAALDEFMAKLEGLNTEVMIAVGHTDSVGTDAYNEKLSLRRAEAVKAYMVSKGLDPARLYTEGKGETQPVADNSTAEGRAKNRRVTIEVVGTRTVTK</sequence>
<keyword evidence="3" id="KW-1134">Transmembrane beta strand</keyword>
<keyword evidence="4" id="KW-0812">Transmembrane</keyword>
<evidence type="ECO:0000256" key="11">
    <source>
        <dbReference type="SAM" id="SignalP"/>
    </source>
</evidence>
<keyword evidence="14" id="KW-1185">Reference proteome</keyword>
<evidence type="ECO:0000256" key="3">
    <source>
        <dbReference type="ARBA" id="ARBA00022452"/>
    </source>
</evidence>
<organism evidence="13 14">
    <name type="scientific">Massilia varians</name>
    <dbReference type="NCBI Taxonomy" id="457921"/>
    <lineage>
        <taxon>Bacteria</taxon>
        <taxon>Pseudomonadati</taxon>
        <taxon>Pseudomonadota</taxon>
        <taxon>Betaproteobacteria</taxon>
        <taxon>Burkholderiales</taxon>
        <taxon>Oxalobacteraceae</taxon>
        <taxon>Telluria group</taxon>
        <taxon>Massilia</taxon>
    </lineage>
</organism>
<dbReference type="SUPFAM" id="SSF103088">
    <property type="entry name" value="OmpA-like"/>
    <property type="match status" value="1"/>
</dbReference>
<evidence type="ECO:0000313" key="13">
    <source>
        <dbReference type="EMBL" id="BDT61447.1"/>
    </source>
</evidence>
<feature type="domain" description="OmpA-like" evidence="12">
    <location>
        <begin position="270"/>
        <end position="387"/>
    </location>
</feature>
<dbReference type="RefSeq" id="WP_370662320.1">
    <property type="nucleotide sequence ID" value="NZ_AP026966.1"/>
</dbReference>
<dbReference type="InterPro" id="IPR036737">
    <property type="entry name" value="OmpA-like_sf"/>
</dbReference>
<dbReference type="InterPro" id="IPR000498">
    <property type="entry name" value="OmpA-like_TM_dom"/>
</dbReference>
<dbReference type="InterPro" id="IPR050330">
    <property type="entry name" value="Bact_OuterMem_StrucFunc"/>
</dbReference>
<dbReference type="CDD" id="cd07185">
    <property type="entry name" value="OmpA_C-like"/>
    <property type="match status" value="1"/>
</dbReference>
<evidence type="ECO:0000256" key="5">
    <source>
        <dbReference type="ARBA" id="ARBA00023065"/>
    </source>
</evidence>
<feature type="chain" id="PRO_5046688125" description="OmpA-like domain-containing protein" evidence="11">
    <location>
        <begin position="24"/>
        <end position="391"/>
    </location>
</feature>
<name>A0ABM8CDP5_9BURK</name>
<evidence type="ECO:0000256" key="8">
    <source>
        <dbReference type="ARBA" id="ARBA00023237"/>
    </source>
</evidence>
<dbReference type="Gene3D" id="2.40.160.20">
    <property type="match status" value="1"/>
</dbReference>
<keyword evidence="2" id="KW-0813">Transport</keyword>